<protein>
    <submittedName>
        <fullName evidence="2">Uncharacterized protein</fullName>
    </submittedName>
</protein>
<dbReference type="AlphaFoldDB" id="A0A542ECQ8"/>
<feature type="region of interest" description="Disordered" evidence="1">
    <location>
        <begin position="176"/>
        <end position="214"/>
    </location>
</feature>
<feature type="compositionally biased region" description="Basic residues" evidence="1">
    <location>
        <begin position="228"/>
        <end position="240"/>
    </location>
</feature>
<comment type="caution">
    <text evidence="2">The sequence shown here is derived from an EMBL/GenBank/DDBJ whole genome shotgun (WGS) entry which is preliminary data.</text>
</comment>
<dbReference type="InterPro" id="IPR020845">
    <property type="entry name" value="AMP-binding_CS"/>
</dbReference>
<feature type="region of interest" description="Disordered" evidence="1">
    <location>
        <begin position="228"/>
        <end position="249"/>
    </location>
</feature>
<evidence type="ECO:0000256" key="1">
    <source>
        <dbReference type="SAM" id="MobiDB-lite"/>
    </source>
</evidence>
<accession>A0A542ECQ8</accession>
<dbReference type="PROSITE" id="PS00455">
    <property type="entry name" value="AMP_BINDING"/>
    <property type="match status" value="1"/>
</dbReference>
<organism evidence="2 3">
    <name type="scientific">Yimella lutea</name>
    <dbReference type="NCBI Taxonomy" id="587872"/>
    <lineage>
        <taxon>Bacteria</taxon>
        <taxon>Bacillati</taxon>
        <taxon>Actinomycetota</taxon>
        <taxon>Actinomycetes</taxon>
        <taxon>Micrococcales</taxon>
        <taxon>Dermacoccaceae</taxon>
        <taxon>Yimella</taxon>
    </lineage>
</organism>
<feature type="compositionally biased region" description="Low complexity" evidence="1">
    <location>
        <begin position="184"/>
        <end position="193"/>
    </location>
</feature>
<dbReference type="Proteomes" id="UP000320806">
    <property type="component" value="Unassembled WGS sequence"/>
</dbReference>
<reference evidence="2 3" key="1">
    <citation type="submission" date="2019-06" db="EMBL/GenBank/DDBJ databases">
        <title>Sequencing the genomes of 1000 actinobacteria strains.</title>
        <authorList>
            <person name="Klenk H.-P."/>
        </authorList>
    </citation>
    <scope>NUCLEOTIDE SEQUENCE [LARGE SCALE GENOMIC DNA]</scope>
    <source>
        <strain evidence="2 3">DSM 19828</strain>
    </source>
</reference>
<dbReference type="EMBL" id="VFMO01000001">
    <property type="protein sequence ID" value="TQJ13084.1"/>
    <property type="molecule type" value="Genomic_DNA"/>
</dbReference>
<sequence>MATPGPSLRRSLGQRLTVFNLAGAAITHLPYPWTRVLIDSGCNGRPVGLFPLVTPWKTGLVMPRARDRRSARWPGTGEGYRNVEGHKFGFGAVNRTASVAAGARATVPETECVEGVGGELVSACMTHSHGLLHAIPCIIPCNRNGGGWAISSDTEQRKYEGRGDYSRSAARLRRRKDCPYYPRSSGSSGTPKGSKVRRRSLSLQVDGSSRRGAAAAWMGIADSPGRLRLGRGRPIPRVRYPRLVPGNSS</sequence>
<evidence type="ECO:0000313" key="3">
    <source>
        <dbReference type="Proteomes" id="UP000320806"/>
    </source>
</evidence>
<gene>
    <name evidence="2" type="ORF">FB459_0481</name>
</gene>
<keyword evidence="3" id="KW-1185">Reference proteome</keyword>
<evidence type="ECO:0000313" key="2">
    <source>
        <dbReference type="EMBL" id="TQJ13084.1"/>
    </source>
</evidence>
<proteinExistence type="predicted"/>
<name>A0A542ECQ8_9MICO</name>